<dbReference type="Gene3D" id="3.40.50.720">
    <property type="entry name" value="NAD(P)-binding Rossmann-like Domain"/>
    <property type="match status" value="1"/>
</dbReference>
<dbReference type="PANTHER" id="PTHR43157">
    <property type="entry name" value="PHOSPHATIDYLINOSITOL-GLYCAN BIOSYNTHESIS CLASS F PROTEIN-RELATED"/>
    <property type="match status" value="1"/>
</dbReference>
<dbReference type="AlphaFoldDB" id="A0A9P0C5R4"/>
<dbReference type="EMBL" id="OU963866">
    <property type="protein sequence ID" value="CAH0772641.1"/>
    <property type="molecule type" value="Genomic_DNA"/>
</dbReference>
<gene>
    <name evidence="3" type="ORF">BEMITA_LOCUS9227</name>
</gene>
<keyword evidence="2" id="KW-0732">Signal</keyword>
<feature type="chain" id="PRO_5040255740" evidence="2">
    <location>
        <begin position="26"/>
        <end position="348"/>
    </location>
</feature>
<protein>
    <submittedName>
        <fullName evidence="3">Uncharacterized protein</fullName>
    </submittedName>
</protein>
<name>A0A9P0C5R4_BEMTA</name>
<evidence type="ECO:0000313" key="4">
    <source>
        <dbReference type="Proteomes" id="UP001152759"/>
    </source>
</evidence>
<proteinExistence type="predicted"/>
<dbReference type="SUPFAM" id="SSF51735">
    <property type="entry name" value="NAD(P)-binding Rossmann-fold domains"/>
    <property type="match status" value="1"/>
</dbReference>
<evidence type="ECO:0000256" key="2">
    <source>
        <dbReference type="SAM" id="SignalP"/>
    </source>
</evidence>
<sequence>MDLRSSFSVILVFLVLLGLPGDLESGSPKSGSRSPKSGGGFRNFFRKLHIPRIMQPFYKRFKGTERLENGVVVITGGASGIGEETAAELYRRGAHVIIGNRNSDTCDAVAKKIKEQPREIVIKDGHEEEIKHGHIECYYLDLNQLDSVKRFAEWLLANKKYINVLINNAGVMLADHQVIEDTKTELHIQSNHLGHFFLTILLLPRLIRSGPSRIVTVSSKAHEYWSHGVTTVNTYSLHPGIVHTPLYRNVKKWRWVGESLHKFFETGFMKYFLRTPKEGAQTTLYCTLSTDVKDESGLYYSNCHKKTPTKLAQDTAQHKKLWEFSMRKLAIAGVLEPGFYEESIYVSD</sequence>
<dbReference type="InterPro" id="IPR002347">
    <property type="entry name" value="SDR_fam"/>
</dbReference>
<keyword evidence="4" id="KW-1185">Reference proteome</keyword>
<feature type="signal peptide" evidence="2">
    <location>
        <begin position="1"/>
        <end position="25"/>
    </location>
</feature>
<dbReference type="PANTHER" id="PTHR43157:SF31">
    <property type="entry name" value="PHOSPHATIDYLINOSITOL-GLYCAN BIOSYNTHESIS CLASS F PROTEIN"/>
    <property type="match status" value="1"/>
</dbReference>
<reference evidence="3" key="1">
    <citation type="submission" date="2021-12" db="EMBL/GenBank/DDBJ databases">
        <authorList>
            <person name="King R."/>
        </authorList>
    </citation>
    <scope>NUCLEOTIDE SEQUENCE</scope>
</reference>
<dbReference type="GO" id="GO:0016491">
    <property type="term" value="F:oxidoreductase activity"/>
    <property type="evidence" value="ECO:0007669"/>
    <property type="project" value="UniProtKB-KW"/>
</dbReference>
<evidence type="ECO:0000256" key="1">
    <source>
        <dbReference type="ARBA" id="ARBA00023002"/>
    </source>
</evidence>
<dbReference type="Proteomes" id="UP001152759">
    <property type="component" value="Chromosome 5"/>
</dbReference>
<evidence type="ECO:0000313" key="3">
    <source>
        <dbReference type="EMBL" id="CAH0772641.1"/>
    </source>
</evidence>
<organism evidence="3 4">
    <name type="scientific">Bemisia tabaci</name>
    <name type="common">Sweetpotato whitefly</name>
    <name type="synonym">Aleurodes tabaci</name>
    <dbReference type="NCBI Taxonomy" id="7038"/>
    <lineage>
        <taxon>Eukaryota</taxon>
        <taxon>Metazoa</taxon>
        <taxon>Ecdysozoa</taxon>
        <taxon>Arthropoda</taxon>
        <taxon>Hexapoda</taxon>
        <taxon>Insecta</taxon>
        <taxon>Pterygota</taxon>
        <taxon>Neoptera</taxon>
        <taxon>Paraneoptera</taxon>
        <taxon>Hemiptera</taxon>
        <taxon>Sternorrhyncha</taxon>
        <taxon>Aleyrodoidea</taxon>
        <taxon>Aleyrodidae</taxon>
        <taxon>Aleyrodinae</taxon>
        <taxon>Bemisia</taxon>
    </lineage>
</organism>
<dbReference type="InterPro" id="IPR036291">
    <property type="entry name" value="NAD(P)-bd_dom_sf"/>
</dbReference>
<keyword evidence="1" id="KW-0560">Oxidoreductase</keyword>
<dbReference type="PRINTS" id="PR00081">
    <property type="entry name" value="GDHRDH"/>
</dbReference>
<accession>A0A9P0C5R4</accession>
<dbReference type="Pfam" id="PF00106">
    <property type="entry name" value="adh_short"/>
    <property type="match status" value="1"/>
</dbReference>